<dbReference type="Gene3D" id="3.20.20.370">
    <property type="entry name" value="Glycoside hydrolase/deacetylase"/>
    <property type="match status" value="1"/>
</dbReference>
<comment type="caution">
    <text evidence="4">The sequence shown here is derived from an EMBL/GenBank/DDBJ whole genome shotgun (WGS) entry which is preliminary data.</text>
</comment>
<dbReference type="PANTHER" id="PTHR10587:SF133">
    <property type="entry name" value="CHITIN DEACETYLASE 1-RELATED"/>
    <property type="match status" value="1"/>
</dbReference>
<dbReference type="EMBL" id="JAMQKB010000031">
    <property type="protein sequence ID" value="MDC3426138.1"/>
    <property type="molecule type" value="Genomic_DNA"/>
</dbReference>
<evidence type="ECO:0000313" key="4">
    <source>
        <dbReference type="EMBL" id="MDC3426138.1"/>
    </source>
</evidence>
<dbReference type="GO" id="GO:0016810">
    <property type="term" value="F:hydrolase activity, acting on carbon-nitrogen (but not peptide) bonds"/>
    <property type="evidence" value="ECO:0007669"/>
    <property type="project" value="InterPro"/>
</dbReference>
<evidence type="ECO:0000256" key="2">
    <source>
        <dbReference type="ARBA" id="ARBA00022801"/>
    </source>
</evidence>
<dbReference type="CDD" id="cd10917">
    <property type="entry name" value="CE4_NodB_like_6s_7s"/>
    <property type="match status" value="1"/>
</dbReference>
<feature type="domain" description="NodB homology" evidence="3">
    <location>
        <begin position="1"/>
        <end position="174"/>
    </location>
</feature>
<keyword evidence="5" id="KW-1185">Reference proteome</keyword>
<evidence type="ECO:0000313" key="5">
    <source>
        <dbReference type="Proteomes" id="UP001145050"/>
    </source>
</evidence>
<accession>A0A9X3WX42</accession>
<dbReference type="InterPro" id="IPR050248">
    <property type="entry name" value="Polysacc_deacetylase_ArnD"/>
</dbReference>
<dbReference type="GO" id="GO:0016020">
    <property type="term" value="C:membrane"/>
    <property type="evidence" value="ECO:0007669"/>
    <property type="project" value="TreeGrafter"/>
</dbReference>
<dbReference type="SUPFAM" id="SSF88713">
    <property type="entry name" value="Glycoside hydrolase/deacetylase"/>
    <property type="match status" value="1"/>
</dbReference>
<dbReference type="GO" id="GO:0005975">
    <property type="term" value="P:carbohydrate metabolic process"/>
    <property type="evidence" value="ECO:0007669"/>
    <property type="project" value="InterPro"/>
</dbReference>
<dbReference type="Proteomes" id="UP001145050">
    <property type="component" value="Unassembled WGS sequence"/>
</dbReference>
<protein>
    <submittedName>
        <fullName evidence="4">Polysaccharide deacetylase family protein</fullName>
    </submittedName>
</protein>
<dbReference type="PROSITE" id="PS51677">
    <property type="entry name" value="NODB"/>
    <property type="match status" value="1"/>
</dbReference>
<proteinExistence type="predicted"/>
<dbReference type="Pfam" id="PF01522">
    <property type="entry name" value="Polysacc_deac_1"/>
    <property type="match status" value="1"/>
</dbReference>
<dbReference type="GO" id="GO:0046872">
    <property type="term" value="F:metal ion binding"/>
    <property type="evidence" value="ECO:0007669"/>
    <property type="project" value="UniProtKB-KW"/>
</dbReference>
<keyword evidence="1" id="KW-0479">Metal-binding</keyword>
<evidence type="ECO:0000256" key="1">
    <source>
        <dbReference type="ARBA" id="ARBA00022723"/>
    </source>
</evidence>
<name>A0A9X3WX42_9BACI</name>
<sequence>MVLTFDDGPSKVLPKLLDILKAEQVPAMFFWQSRLLYPERPWKRVLEDGHLIGTHTTKHLNLVKLSYEEQYREIQRSKEKIETITGNKVHYFRPPFGQYNSDTIQAAKDLDVTPVMWRIASIDWELKDNPQQIVDNVVENLEDGAVILLHELQQTVAVLPELIQAIKEKGYRLSLLEDA</sequence>
<dbReference type="InterPro" id="IPR002509">
    <property type="entry name" value="NODB_dom"/>
</dbReference>
<keyword evidence="2" id="KW-0378">Hydrolase</keyword>
<reference evidence="4" key="1">
    <citation type="submission" date="2022-06" db="EMBL/GenBank/DDBJ databases">
        <title>Aquibacillus sp. a new bacterium isolated from soil saline samples.</title>
        <authorList>
            <person name="Galisteo C."/>
            <person name="De La Haba R."/>
            <person name="Sanchez-Porro C."/>
            <person name="Ventosa A."/>
        </authorList>
    </citation>
    <scope>NUCLEOTIDE SEQUENCE</scope>
    <source>
        <strain evidence="4">3ASR75-11</strain>
    </source>
</reference>
<gene>
    <name evidence="4" type="ORF">NC797_16705</name>
</gene>
<dbReference type="AlphaFoldDB" id="A0A9X3WX42"/>
<evidence type="ECO:0000259" key="3">
    <source>
        <dbReference type="PROSITE" id="PS51677"/>
    </source>
</evidence>
<dbReference type="PANTHER" id="PTHR10587">
    <property type="entry name" value="GLYCOSYL TRANSFERASE-RELATED"/>
    <property type="match status" value="1"/>
</dbReference>
<dbReference type="InterPro" id="IPR011330">
    <property type="entry name" value="Glyco_hydro/deAcase_b/a-brl"/>
</dbReference>
<organism evidence="4 5">
    <name type="scientific">Terrihalobacillus insolitus</name>
    <dbReference type="NCBI Taxonomy" id="2950438"/>
    <lineage>
        <taxon>Bacteria</taxon>
        <taxon>Bacillati</taxon>
        <taxon>Bacillota</taxon>
        <taxon>Bacilli</taxon>
        <taxon>Bacillales</taxon>
        <taxon>Bacillaceae</taxon>
        <taxon>Terrihalobacillus</taxon>
    </lineage>
</organism>